<dbReference type="Gene3D" id="3.40.1090.10">
    <property type="entry name" value="Cytosolic phospholipase A2 catalytic domain"/>
    <property type="match status" value="3"/>
</dbReference>
<dbReference type="GO" id="GO:0004623">
    <property type="term" value="F:phospholipase A2 activity"/>
    <property type="evidence" value="ECO:0007669"/>
    <property type="project" value="TreeGrafter"/>
</dbReference>
<keyword evidence="4" id="KW-0862">Zinc</keyword>
<keyword evidence="2 6" id="KW-0863">Zinc-finger</keyword>
<sequence length="975" mass="102936">MENTYASATCTRCNAQFPALQHLIDAGAVAVRMEGLTEAATARLVEERKRREASANSLGVSGPVAGGALAGALVAGPAGLLAGGALGYITKKEVLDVFNAIYDDEVRQAVARLTLADPHAHRRALVRQGGGLGPEEERFLARRRAYCRPHLAQLLAGHTPGGEQEQGLGSASTDFATTAAQGSGTHAPGRAKNDLEIALLPPEGLRIAVSGSGGGLRAMVAFSASLLALQHGGVLDATTYVAGLSGSTWTLGNWYSMVVELALGAADKVAAGAGEEAGVLLADTYRRGKENDSSDDAADGADPDGGGTMKATPNGKETAHDASCAGADGEAAPAGRPPTLGKAAAVASASSAAGTPVTPSPIHELGAQALEVLKFKLRGRINQDIRFPPSSWRSAPELKRLWVSERFAARVAAGHALTSTDLWGALLAHYFLGDTDPRGTTLSDQRAVLASGELPMPLYVAVKKVPAKEAAMWMRDDTSERCLVCGARFGAGVLYSRKHHCRCCGRLVCSKCSTHRVPVQQAADEALPSHAWDVRSASGADQGGAETPPPPEGPPVRICDGCWKSERFRETRRVAGAEAWEWWEFSPFEVAPLEELLEPVVSEETPPVAASAAVAATAAAPAVPTRDMGHHERFAGLGVGLACPTWAFGREFRDGVSLAVTPGGEPSLGLYLGVFGAAFCLTLDRALQAASPGLPSFIAAPLEALAQKHHGAHLFTPPGFQDPRASSRVDLDHTAVVYPEPSVVDEIFTVLGIQEVRKDKQQALEQEEPRSGAKGNRPGHGETSPSRLEGSPPACQPEERIAQELPLADAGFEFNFPLPPLLRQDRGVQVHIVFDFSAYDPKFTWSEEWAKLLAYCAEHRIPLPEFRHDILSSEACSVFLGNATRAEPTLIVFHLKAILGPTAATKDFSPLDNAAQGGFCGNTTPKYTRKEFDQLFTFAYQRTRENIGKVKDAVNAHLASMAATTTAPAPAVSTG</sequence>
<evidence type="ECO:0000256" key="6">
    <source>
        <dbReference type="PROSITE-ProRule" id="PRU00091"/>
    </source>
</evidence>
<feature type="domain" description="FYVE-type" evidence="9">
    <location>
        <begin position="476"/>
        <end position="567"/>
    </location>
</feature>
<evidence type="ECO:0000256" key="8">
    <source>
        <dbReference type="SAM" id="MobiDB-lite"/>
    </source>
</evidence>
<evidence type="ECO:0000313" key="11">
    <source>
        <dbReference type="EMBL" id="CAD9698485.1"/>
    </source>
</evidence>
<evidence type="ECO:0000256" key="1">
    <source>
        <dbReference type="ARBA" id="ARBA00022723"/>
    </source>
</evidence>
<dbReference type="SUPFAM" id="SSF57903">
    <property type="entry name" value="FYVE/PHD zinc finger"/>
    <property type="match status" value="1"/>
</dbReference>
<dbReference type="InterPro" id="IPR017455">
    <property type="entry name" value="Znf_FYVE-rel"/>
</dbReference>
<keyword evidence="1" id="KW-0479">Metal-binding</keyword>
<feature type="compositionally biased region" description="Basic and acidic residues" evidence="8">
    <location>
        <begin position="760"/>
        <end position="771"/>
    </location>
</feature>
<keyword evidence="7" id="KW-0442">Lipid degradation</keyword>
<reference evidence="11" key="1">
    <citation type="submission" date="2021-01" db="EMBL/GenBank/DDBJ databases">
        <authorList>
            <person name="Corre E."/>
            <person name="Pelletier E."/>
            <person name="Niang G."/>
            <person name="Scheremetjew M."/>
            <person name="Finn R."/>
            <person name="Kale V."/>
            <person name="Holt S."/>
            <person name="Cochrane G."/>
            <person name="Meng A."/>
            <person name="Brown T."/>
            <person name="Cohen L."/>
        </authorList>
    </citation>
    <scope>NUCLEOTIDE SEQUENCE</scope>
    <source>
        <strain evidence="11">CCMP1243</strain>
    </source>
</reference>
<evidence type="ECO:0000259" key="9">
    <source>
        <dbReference type="PROSITE" id="PS50178"/>
    </source>
</evidence>
<feature type="region of interest" description="Disordered" evidence="8">
    <location>
        <begin position="760"/>
        <end position="795"/>
    </location>
</feature>
<gene>
    <name evidence="11" type="ORF">RMAR1173_LOCUS14247</name>
</gene>
<evidence type="ECO:0000256" key="7">
    <source>
        <dbReference type="PROSITE-ProRule" id="PRU00555"/>
    </source>
</evidence>
<dbReference type="Pfam" id="PF01363">
    <property type="entry name" value="FYVE"/>
    <property type="match status" value="1"/>
</dbReference>
<keyword evidence="3 7" id="KW-0378">Hydrolase</keyword>
<dbReference type="InterPro" id="IPR000306">
    <property type="entry name" value="Znf_FYVE"/>
</dbReference>
<dbReference type="GO" id="GO:0046475">
    <property type="term" value="P:glycerophospholipid catabolic process"/>
    <property type="evidence" value="ECO:0007669"/>
    <property type="project" value="TreeGrafter"/>
</dbReference>
<feature type="domain" description="PLA2c" evidence="10">
    <location>
        <begin position="118"/>
        <end position="256"/>
    </location>
</feature>
<dbReference type="PROSITE" id="PS51210">
    <property type="entry name" value="PLA2C"/>
    <property type="match status" value="1"/>
</dbReference>
<evidence type="ECO:0000259" key="10">
    <source>
        <dbReference type="PROSITE" id="PS51210"/>
    </source>
</evidence>
<dbReference type="InterPro" id="IPR016035">
    <property type="entry name" value="Acyl_Trfase/lysoPLipase"/>
</dbReference>
<keyword evidence="5 7" id="KW-0443">Lipid metabolism</keyword>
<protein>
    <recommendedName>
        <fullName evidence="12">Lysophospholipase</fullName>
    </recommendedName>
</protein>
<evidence type="ECO:0008006" key="12">
    <source>
        <dbReference type="Google" id="ProtNLM"/>
    </source>
</evidence>
<dbReference type="GO" id="GO:0005829">
    <property type="term" value="C:cytosol"/>
    <property type="evidence" value="ECO:0007669"/>
    <property type="project" value="TreeGrafter"/>
</dbReference>
<dbReference type="PROSITE" id="PS50178">
    <property type="entry name" value="ZF_FYVE"/>
    <property type="match status" value="1"/>
</dbReference>
<dbReference type="PANTHER" id="PTHR10728:SF40">
    <property type="entry name" value="PATATIN FAMILY PROTEIN"/>
    <property type="match status" value="1"/>
</dbReference>
<organism evidence="11">
    <name type="scientific">Rhizochromulina marina</name>
    <dbReference type="NCBI Taxonomy" id="1034831"/>
    <lineage>
        <taxon>Eukaryota</taxon>
        <taxon>Sar</taxon>
        <taxon>Stramenopiles</taxon>
        <taxon>Ochrophyta</taxon>
        <taxon>Dictyochophyceae</taxon>
        <taxon>Rhizochromulinales</taxon>
        <taxon>Rhizochromulina</taxon>
    </lineage>
</organism>
<name>A0A7S2SFB5_9STRA</name>
<proteinExistence type="predicted"/>
<dbReference type="AlphaFoldDB" id="A0A7S2SFB5"/>
<dbReference type="InterPro" id="IPR013083">
    <property type="entry name" value="Znf_RING/FYVE/PHD"/>
</dbReference>
<evidence type="ECO:0000256" key="5">
    <source>
        <dbReference type="ARBA" id="ARBA00023098"/>
    </source>
</evidence>
<accession>A0A7S2SFB5</accession>
<dbReference type="CDD" id="cd00065">
    <property type="entry name" value="FYVE_like_SF"/>
    <property type="match status" value="1"/>
</dbReference>
<dbReference type="Pfam" id="PF01735">
    <property type="entry name" value="PLA2_B"/>
    <property type="match status" value="1"/>
</dbReference>
<dbReference type="InterPro" id="IPR002642">
    <property type="entry name" value="LysoPLipase_cat_dom"/>
</dbReference>
<evidence type="ECO:0000256" key="2">
    <source>
        <dbReference type="ARBA" id="ARBA00022771"/>
    </source>
</evidence>
<evidence type="ECO:0000256" key="4">
    <source>
        <dbReference type="ARBA" id="ARBA00022833"/>
    </source>
</evidence>
<dbReference type="GO" id="GO:0008270">
    <property type="term" value="F:zinc ion binding"/>
    <property type="evidence" value="ECO:0007669"/>
    <property type="project" value="UniProtKB-KW"/>
</dbReference>
<dbReference type="PANTHER" id="PTHR10728">
    <property type="entry name" value="CYTOSOLIC PHOSPHOLIPASE A2"/>
    <property type="match status" value="1"/>
</dbReference>
<dbReference type="Gene3D" id="3.30.40.10">
    <property type="entry name" value="Zinc/RING finger domain, C3HC4 (zinc finger)"/>
    <property type="match status" value="1"/>
</dbReference>
<dbReference type="SUPFAM" id="SSF52151">
    <property type="entry name" value="FabD/lysophospholipase-like"/>
    <property type="match status" value="1"/>
</dbReference>
<dbReference type="SMART" id="SM00064">
    <property type="entry name" value="FYVE"/>
    <property type="match status" value="1"/>
</dbReference>
<dbReference type="EMBL" id="HBHJ01021555">
    <property type="protein sequence ID" value="CAD9698485.1"/>
    <property type="molecule type" value="Transcribed_RNA"/>
</dbReference>
<dbReference type="InterPro" id="IPR011011">
    <property type="entry name" value="Znf_FYVE_PHD"/>
</dbReference>
<feature type="compositionally biased region" description="Acidic residues" evidence="8">
    <location>
        <begin position="293"/>
        <end position="302"/>
    </location>
</feature>
<evidence type="ECO:0000256" key="3">
    <source>
        <dbReference type="ARBA" id="ARBA00022801"/>
    </source>
</evidence>
<feature type="region of interest" description="Disordered" evidence="8">
    <location>
        <begin position="288"/>
        <end position="343"/>
    </location>
</feature>
<feature type="region of interest" description="Disordered" evidence="8">
    <location>
        <begin position="535"/>
        <end position="556"/>
    </location>
</feature>